<feature type="transmembrane region" description="Helical" evidence="2">
    <location>
        <begin position="44"/>
        <end position="62"/>
    </location>
</feature>
<name>A0ABX5IZB7_9GAMM</name>
<feature type="domain" description="Pilus formation protein N-terminal" evidence="4">
    <location>
        <begin position="72"/>
        <end position="139"/>
    </location>
</feature>
<evidence type="ECO:0000256" key="1">
    <source>
        <dbReference type="RuleBase" id="RU004003"/>
    </source>
</evidence>
<organism evidence="5 6">
    <name type="scientific">Halomonas litopenaei</name>
    <dbReference type="NCBI Taxonomy" id="2109328"/>
    <lineage>
        <taxon>Bacteria</taxon>
        <taxon>Pseudomonadati</taxon>
        <taxon>Pseudomonadota</taxon>
        <taxon>Gammaproteobacteria</taxon>
        <taxon>Oceanospirillales</taxon>
        <taxon>Halomonadaceae</taxon>
        <taxon>Halomonas</taxon>
    </lineage>
</organism>
<keyword evidence="2" id="KW-0472">Membrane</keyword>
<dbReference type="InterPro" id="IPR004846">
    <property type="entry name" value="T2SS/T3SS_dom"/>
</dbReference>
<keyword evidence="6" id="KW-1185">Reference proteome</keyword>
<evidence type="ECO:0000259" key="3">
    <source>
        <dbReference type="Pfam" id="PF00263"/>
    </source>
</evidence>
<evidence type="ECO:0000259" key="4">
    <source>
        <dbReference type="Pfam" id="PF13629"/>
    </source>
</evidence>
<proteinExistence type="inferred from homology"/>
<evidence type="ECO:0000313" key="6">
    <source>
        <dbReference type="Proteomes" id="UP000241895"/>
    </source>
</evidence>
<evidence type="ECO:0000256" key="2">
    <source>
        <dbReference type="SAM" id="Phobius"/>
    </source>
</evidence>
<dbReference type="InterPro" id="IPR032789">
    <property type="entry name" value="T2SS-T3SS_pil_N"/>
</dbReference>
<dbReference type="EMBL" id="PXNS01000001">
    <property type="protein sequence ID" value="PTL95937.1"/>
    <property type="molecule type" value="Genomic_DNA"/>
</dbReference>
<dbReference type="Proteomes" id="UP000241895">
    <property type="component" value="Unassembled WGS sequence"/>
</dbReference>
<accession>A0ABX5IZB7</accession>
<reference evidence="5 6" key="1">
    <citation type="submission" date="2018-03" db="EMBL/GenBank/DDBJ databases">
        <authorList>
            <person name="Zhou J."/>
            <person name="Li X."/>
            <person name="Xue M."/>
            <person name="Yin J."/>
        </authorList>
    </citation>
    <scope>NUCLEOTIDE SEQUENCE [LARGE SCALE GENOMIC DNA]</scope>
    <source>
        <strain evidence="5 6">SYSU ZJ2214</strain>
    </source>
</reference>
<comment type="similarity">
    <text evidence="1">Belongs to the bacterial secretin family.</text>
</comment>
<dbReference type="Pfam" id="PF00263">
    <property type="entry name" value="Secretin"/>
    <property type="match status" value="1"/>
</dbReference>
<protein>
    <recommendedName>
        <fullName evidence="7">Type II and III secretion system protein family protein</fullName>
    </recommendedName>
</protein>
<gene>
    <name evidence="5" type="ORF">C6W88_00535</name>
</gene>
<dbReference type="InterPro" id="IPR050810">
    <property type="entry name" value="Bact_Secretion_Sys_Channel"/>
</dbReference>
<comment type="caution">
    <text evidence="5">The sequence shown here is derived from an EMBL/GenBank/DDBJ whole genome shotgun (WGS) entry which is preliminary data.</text>
</comment>
<dbReference type="PANTHER" id="PTHR30332">
    <property type="entry name" value="PROBABLE GENERAL SECRETION PATHWAY PROTEIN D"/>
    <property type="match status" value="1"/>
</dbReference>
<keyword evidence="2" id="KW-0812">Transmembrane</keyword>
<dbReference type="PANTHER" id="PTHR30332:SF17">
    <property type="entry name" value="TYPE IV PILIATION SYSTEM PROTEIN DR_0774-RELATED"/>
    <property type="match status" value="1"/>
</dbReference>
<dbReference type="PRINTS" id="PR00811">
    <property type="entry name" value="BCTERIALGSPD"/>
</dbReference>
<evidence type="ECO:0008006" key="7">
    <source>
        <dbReference type="Google" id="ProtNLM"/>
    </source>
</evidence>
<evidence type="ECO:0000313" key="5">
    <source>
        <dbReference type="EMBL" id="PTL95937.1"/>
    </source>
</evidence>
<feature type="domain" description="Type II/III secretion system secretin-like" evidence="3">
    <location>
        <begin position="268"/>
        <end position="429"/>
    </location>
</feature>
<sequence length="475" mass="50131">MTRDNEIVPRRSGRGGTCAGTPVSRLANAAPSAPSLMFGLGRSLVLGLVFGLALMLAGVTASNGQALAQQPPLTLAVGDQEWLGQPGRITRTAVGRGDVVEAQVLDPRSLLVTAVGPGSTTLRVWTAGASQPRETLIQVRPAGGEGLEGEYSLAPHSSSAEIRGVTRSLERHDQAVSRFATPPIDASQQLGPVQVQTDIRVVEVNRSRMASAGFFIGRNQAGSTRFALGRSDETLDFLSGGAVAPNAGDGGFSIIQVNTSGVLSAISALSANGFAYTLAEPSLVSLSGQTASFLAGGEFPFPVQSGDDEISVDFKEFGIRLQLTPTVLDERRIMLKVAPEVSELDFSRGVQTAGVAVPALNVRRTDTTVQLGNGESFIISGLVSRNIIQSVDKIPGLGDIPVIGSFFRSTRLDRDEKELVMIVTPHLVRPLAAGVDLGPMPGEAFEDYDPNFLELMFDPRDAQEIQRVSEVGFSP</sequence>
<keyword evidence="2" id="KW-1133">Transmembrane helix</keyword>
<dbReference type="Pfam" id="PF13629">
    <property type="entry name" value="T2SS-T3SS_pil_N"/>
    <property type="match status" value="1"/>
</dbReference>
<dbReference type="InterPro" id="IPR001775">
    <property type="entry name" value="GspD/PilQ"/>
</dbReference>